<feature type="compositionally biased region" description="Polar residues" evidence="12">
    <location>
        <begin position="508"/>
        <end position="525"/>
    </location>
</feature>
<dbReference type="Pfam" id="PF11548">
    <property type="entry name" value="Receptor_IA-2"/>
    <property type="match status" value="1"/>
</dbReference>
<organism evidence="16 17">
    <name type="scientific">Parthenolecanium corni</name>
    <dbReference type="NCBI Taxonomy" id="536013"/>
    <lineage>
        <taxon>Eukaryota</taxon>
        <taxon>Metazoa</taxon>
        <taxon>Ecdysozoa</taxon>
        <taxon>Arthropoda</taxon>
        <taxon>Hexapoda</taxon>
        <taxon>Insecta</taxon>
        <taxon>Pterygota</taxon>
        <taxon>Neoptera</taxon>
        <taxon>Paraneoptera</taxon>
        <taxon>Hemiptera</taxon>
        <taxon>Sternorrhyncha</taxon>
        <taxon>Coccoidea</taxon>
        <taxon>Coccidae</taxon>
        <taxon>Parthenolecanium</taxon>
    </lineage>
</organism>
<evidence type="ECO:0000256" key="7">
    <source>
        <dbReference type="ARBA" id="ARBA00023136"/>
    </source>
</evidence>
<dbReference type="PANTHER" id="PTHR46106">
    <property type="entry name" value="IA-2 PROTEIN TYROSINE PHOSPHATASE, ISOFORM C"/>
    <property type="match status" value="1"/>
</dbReference>
<evidence type="ECO:0000256" key="3">
    <source>
        <dbReference type="ARBA" id="ARBA00022692"/>
    </source>
</evidence>
<evidence type="ECO:0008006" key="18">
    <source>
        <dbReference type="Google" id="ProtNLM"/>
    </source>
</evidence>
<feature type="region of interest" description="Disordered" evidence="12">
    <location>
        <begin position="176"/>
        <end position="207"/>
    </location>
</feature>
<dbReference type="InterPro" id="IPR029021">
    <property type="entry name" value="Prot-tyrosine_phosphatase-like"/>
</dbReference>
<comment type="caution">
    <text evidence="16">The sequence shown here is derived from an EMBL/GenBank/DDBJ whole genome shotgun (WGS) entry which is preliminary data.</text>
</comment>
<feature type="compositionally biased region" description="Low complexity" evidence="12">
    <location>
        <begin position="533"/>
        <end position="545"/>
    </location>
</feature>
<dbReference type="PRINTS" id="PR00700">
    <property type="entry name" value="PRTYPHPHTASE"/>
</dbReference>
<dbReference type="PROSITE" id="PS50055">
    <property type="entry name" value="TYR_PHOSPHATASE_PTP"/>
    <property type="match status" value="1"/>
</dbReference>
<dbReference type="InterPro" id="IPR038112">
    <property type="entry name" value="Receptor_IA-2_ectodomain_sf"/>
</dbReference>
<evidence type="ECO:0000259" key="15">
    <source>
        <dbReference type="PROSITE" id="PS50056"/>
    </source>
</evidence>
<keyword evidence="4" id="KW-0732">Signal</keyword>
<dbReference type="GO" id="GO:0048666">
    <property type="term" value="P:neuron development"/>
    <property type="evidence" value="ECO:0007669"/>
    <property type="project" value="UniProtKB-ARBA"/>
</dbReference>
<dbReference type="EMBL" id="JBBCAQ010000032">
    <property type="protein sequence ID" value="KAK7584005.1"/>
    <property type="molecule type" value="Genomic_DNA"/>
</dbReference>
<dbReference type="SMART" id="SM00404">
    <property type="entry name" value="PTPc_motif"/>
    <property type="match status" value="1"/>
</dbReference>
<dbReference type="InterPro" id="IPR000387">
    <property type="entry name" value="Tyr_Pase_dom"/>
</dbReference>
<dbReference type="PANTHER" id="PTHR46106:SF4">
    <property type="entry name" value="IA-2 PROTEIN TYROSINE PHOSPHATASE, ISOFORM C"/>
    <property type="match status" value="1"/>
</dbReference>
<feature type="domain" description="Tyrosine-protein phosphatase" evidence="14">
    <location>
        <begin position="574"/>
        <end position="834"/>
    </location>
</feature>
<dbReference type="InterPro" id="IPR003595">
    <property type="entry name" value="Tyr_Pase_cat"/>
</dbReference>
<accession>A0AAN9TFF7</accession>
<evidence type="ECO:0000256" key="8">
    <source>
        <dbReference type="ARBA" id="ARBA00023170"/>
    </source>
</evidence>
<evidence type="ECO:0000256" key="6">
    <source>
        <dbReference type="ARBA" id="ARBA00023018"/>
    </source>
</evidence>
<dbReference type="InterPro" id="IPR021613">
    <property type="entry name" value="Receptor_IA-2_dom"/>
</dbReference>
<dbReference type="InterPro" id="IPR033522">
    <property type="entry name" value="IA-2/IA-2_beta"/>
</dbReference>
<reference evidence="16 17" key="1">
    <citation type="submission" date="2024-03" db="EMBL/GenBank/DDBJ databases">
        <title>Adaptation during the transition from Ophiocordyceps entomopathogen to insect associate is accompanied by gene loss and intensified selection.</title>
        <authorList>
            <person name="Ward C.M."/>
            <person name="Onetto C.A."/>
            <person name="Borneman A.R."/>
        </authorList>
    </citation>
    <scope>NUCLEOTIDE SEQUENCE [LARGE SCALE GENOMIC DNA]</scope>
    <source>
        <strain evidence="16">AWRI1</strain>
        <tissue evidence="16">Single Adult Female</tissue>
    </source>
</reference>
<evidence type="ECO:0000256" key="2">
    <source>
        <dbReference type="ARBA" id="ARBA00022553"/>
    </source>
</evidence>
<dbReference type="GO" id="GO:0030658">
    <property type="term" value="C:transport vesicle membrane"/>
    <property type="evidence" value="ECO:0007669"/>
    <property type="project" value="UniProtKB-SubCell"/>
</dbReference>
<dbReference type="Gene3D" id="3.90.190.10">
    <property type="entry name" value="Protein tyrosine phosphatase superfamily"/>
    <property type="match status" value="1"/>
</dbReference>
<keyword evidence="2" id="KW-0597">Phosphoprotein</keyword>
<dbReference type="Proteomes" id="UP001367676">
    <property type="component" value="Unassembled WGS sequence"/>
</dbReference>
<proteinExistence type="predicted"/>
<feature type="compositionally biased region" description="Polar residues" evidence="12">
    <location>
        <begin position="859"/>
        <end position="886"/>
    </location>
</feature>
<name>A0AAN9TFF7_9HEMI</name>
<keyword evidence="8" id="KW-0675">Receptor</keyword>
<dbReference type="Pfam" id="PF00102">
    <property type="entry name" value="Y_phosphatase"/>
    <property type="match status" value="1"/>
</dbReference>
<dbReference type="GO" id="GO:0051046">
    <property type="term" value="P:regulation of secretion"/>
    <property type="evidence" value="ECO:0007669"/>
    <property type="project" value="TreeGrafter"/>
</dbReference>
<feature type="region of interest" description="Disordered" evidence="12">
    <location>
        <begin position="843"/>
        <end position="886"/>
    </location>
</feature>
<sequence>MEIWRLGCLYSSQLCDSKLELCFNDFAFGRCVYKLGYSPSDLYRYTFKYDDLEKLKEQLEELRELGYAWKHSYTQCIIQTQLNSVKFGVPFNGEICEPMLEKENPDPIRELQYEQTLAFHKQPKTHNIFDSASEGIIKYGPDDEMLDGRVLNKNEFYKVQPDYENELINQLRLESKSKSDVRKKSSNPTASRFRKSSKSTAPRYRGTPLYLPIHNRDKFETGQNELEEDGINYDSSLDRNKWSGLAAEEPNVSDEILEKALEAINREKQKAYSEGGPMFISNKKDDYDDLVYEKILDQYGSRIFGFQRSERLDVKKPGPDYKVNNYAFGNDHLSSNDNNAPEEAGQYSIVNADYTYIELKNPIKNWEEVKHIVYGITDLLHIPEDSIDDIKSEVSEIAFRIVPNRQNLNASEVAKKIDSHRSEINDRLNIDITSVGIGDKDKLPTAVHMANDNRLYMLTFVVCGVIGAVLVSSATLYFLKKQSRLKDKLFVPHDKDIGRDYQELCKSKATSKTSQEGTTSGQRITSLSRESDNSPSSRSSTSSWSEDPMTNMDITTGHMVLAYMEDHLTNKARLDTEWAALCAYDADPCSVAIAQLPENIRKNRYVNALPYDHARVILNALSNVNGCDYINASTITDHDPRNAAYIASQGPMENTVCDFWQMIWEQGCVVIVMLTRLVENDTSMCHRYWPLEGAELYNIYEVYLVSEHIWCDDFLVRSFYLKNLKTTETRTVTQFHFLTWPEGGIPSATKPLLEFRRKVNKSFRGRSCPIVVHCSDGVGRTGSYLLLDMVLNRISKGAKEIDIAATLEHIRDQRTGAVCTKQQFQFVLSAVAEEVQAVLRALPQQQQSTQDQTSDPAVPSTQSEPVATSSGTTNHNTNQVPGQPSK</sequence>
<dbReference type="PROSITE" id="PS00383">
    <property type="entry name" value="TYR_PHOSPHATASE_1"/>
    <property type="match status" value="1"/>
</dbReference>
<evidence type="ECO:0000259" key="14">
    <source>
        <dbReference type="PROSITE" id="PS50055"/>
    </source>
</evidence>
<evidence type="ECO:0000256" key="5">
    <source>
        <dbReference type="ARBA" id="ARBA00022989"/>
    </source>
</evidence>
<keyword evidence="3 13" id="KW-0812">Transmembrane</keyword>
<keyword evidence="10" id="KW-0968">Cytoplasmic vesicle</keyword>
<keyword evidence="6" id="KW-0770">Synapse</keyword>
<evidence type="ECO:0000256" key="9">
    <source>
        <dbReference type="ARBA" id="ARBA00023180"/>
    </source>
</evidence>
<keyword evidence="5 13" id="KW-1133">Transmembrane helix</keyword>
<dbReference type="GO" id="GO:0045202">
    <property type="term" value="C:synapse"/>
    <property type="evidence" value="ECO:0007669"/>
    <property type="project" value="UniProtKB-SubCell"/>
</dbReference>
<evidence type="ECO:0000313" key="16">
    <source>
        <dbReference type="EMBL" id="KAK7584005.1"/>
    </source>
</evidence>
<dbReference type="InterPro" id="IPR000242">
    <property type="entry name" value="PTP_cat"/>
</dbReference>
<evidence type="ECO:0000256" key="4">
    <source>
        <dbReference type="ARBA" id="ARBA00022729"/>
    </source>
</evidence>
<dbReference type="SUPFAM" id="SSF52799">
    <property type="entry name" value="(Phosphotyrosine protein) phosphatases II"/>
    <property type="match status" value="1"/>
</dbReference>
<dbReference type="PROSITE" id="PS50056">
    <property type="entry name" value="TYR_PHOSPHATASE_2"/>
    <property type="match status" value="1"/>
</dbReference>
<dbReference type="SMART" id="SM00194">
    <property type="entry name" value="PTPc"/>
    <property type="match status" value="1"/>
</dbReference>
<keyword evidence="9" id="KW-0325">Glycoprotein</keyword>
<feature type="domain" description="Tyrosine specific protein phosphatases" evidence="15">
    <location>
        <begin position="753"/>
        <end position="825"/>
    </location>
</feature>
<evidence type="ECO:0000256" key="12">
    <source>
        <dbReference type="SAM" id="MobiDB-lite"/>
    </source>
</evidence>
<feature type="transmembrane region" description="Helical" evidence="13">
    <location>
        <begin position="455"/>
        <end position="479"/>
    </location>
</feature>
<feature type="region of interest" description="Disordered" evidence="12">
    <location>
        <begin position="508"/>
        <end position="549"/>
    </location>
</feature>
<evidence type="ECO:0000256" key="11">
    <source>
        <dbReference type="ARBA" id="ARBA00034103"/>
    </source>
</evidence>
<dbReference type="Gene3D" id="3.30.70.2470">
    <property type="entry name" value="Protein-tyrosine phosphatase receptor IA-2 ectodomain"/>
    <property type="match status" value="1"/>
</dbReference>
<evidence type="ECO:0000256" key="13">
    <source>
        <dbReference type="SAM" id="Phobius"/>
    </source>
</evidence>
<protein>
    <recommendedName>
        <fullName evidence="18">Receptor-type tyrosine-protein phosphatase N2</fullName>
    </recommendedName>
</protein>
<evidence type="ECO:0000256" key="10">
    <source>
        <dbReference type="ARBA" id="ARBA00023329"/>
    </source>
</evidence>
<keyword evidence="7 13" id="KW-0472">Membrane</keyword>
<comment type="subcellular location">
    <subcellularLocation>
        <location evidence="1">Cytoplasmic vesicle</location>
        <location evidence="1">Secretory vesicle membrane</location>
        <topology evidence="1">Single-pass type I membrane protein</topology>
    </subcellularLocation>
    <subcellularLocation>
        <location evidence="11">Synapse</location>
    </subcellularLocation>
</comment>
<dbReference type="GO" id="GO:0004725">
    <property type="term" value="F:protein tyrosine phosphatase activity"/>
    <property type="evidence" value="ECO:0007669"/>
    <property type="project" value="InterPro"/>
</dbReference>
<dbReference type="FunFam" id="3.90.190.10:FF:000017">
    <property type="entry name" value="receptor-type tyrosine-protein phosphatase-like N isoform X2"/>
    <property type="match status" value="1"/>
</dbReference>
<evidence type="ECO:0000313" key="17">
    <source>
        <dbReference type="Proteomes" id="UP001367676"/>
    </source>
</evidence>
<dbReference type="AlphaFoldDB" id="A0AAN9TFF7"/>
<evidence type="ECO:0000256" key="1">
    <source>
        <dbReference type="ARBA" id="ARBA00004212"/>
    </source>
</evidence>
<feature type="compositionally biased region" description="Low complexity" evidence="12">
    <location>
        <begin position="843"/>
        <end position="856"/>
    </location>
</feature>
<dbReference type="InterPro" id="IPR016130">
    <property type="entry name" value="Tyr_Pase_AS"/>
</dbReference>
<gene>
    <name evidence="16" type="ORF">V9T40_004968</name>
</gene>
<dbReference type="GO" id="GO:0030141">
    <property type="term" value="C:secretory granule"/>
    <property type="evidence" value="ECO:0007669"/>
    <property type="project" value="InterPro"/>
</dbReference>
<keyword evidence="17" id="KW-1185">Reference proteome</keyword>